<evidence type="ECO:0000256" key="4">
    <source>
        <dbReference type="ARBA" id="ARBA00022692"/>
    </source>
</evidence>
<keyword evidence="3" id="KW-1003">Cell membrane</keyword>
<dbReference type="AlphaFoldDB" id="A0A6J6VXR8"/>
<dbReference type="SUPFAM" id="SSF81330">
    <property type="entry name" value="Gated mechanosensitive channel"/>
    <property type="match status" value="1"/>
</dbReference>
<evidence type="ECO:0000256" key="9">
    <source>
        <dbReference type="SAM" id="Phobius"/>
    </source>
</evidence>
<reference evidence="11" key="1">
    <citation type="submission" date="2020-05" db="EMBL/GenBank/DDBJ databases">
        <authorList>
            <person name="Chiriac C."/>
            <person name="Salcher M."/>
            <person name="Ghai R."/>
            <person name="Kavagutti S V."/>
        </authorList>
    </citation>
    <scope>NUCLEOTIDE SEQUENCE</scope>
</reference>
<dbReference type="InterPro" id="IPR036019">
    <property type="entry name" value="MscL_channel"/>
</dbReference>
<evidence type="ECO:0000256" key="1">
    <source>
        <dbReference type="ARBA" id="ARBA00004141"/>
    </source>
</evidence>
<evidence type="ECO:0000313" key="13">
    <source>
        <dbReference type="EMBL" id="CAB4864293.1"/>
    </source>
</evidence>
<evidence type="ECO:0000256" key="2">
    <source>
        <dbReference type="ARBA" id="ARBA00022448"/>
    </source>
</evidence>
<dbReference type="EMBL" id="CAEZZU010000060">
    <property type="protein sequence ID" value="CAB4776179.1"/>
    <property type="molecule type" value="Genomic_DNA"/>
</dbReference>
<dbReference type="InterPro" id="IPR001185">
    <property type="entry name" value="MS_channel"/>
</dbReference>
<evidence type="ECO:0000256" key="8">
    <source>
        <dbReference type="ARBA" id="ARBA00023303"/>
    </source>
</evidence>
<keyword evidence="7 9" id="KW-0472">Membrane</keyword>
<dbReference type="EMBL" id="CAFBPF010000053">
    <property type="protein sequence ID" value="CAB5007963.1"/>
    <property type="molecule type" value="Genomic_DNA"/>
</dbReference>
<protein>
    <submittedName>
        <fullName evidence="11">Unannotated protein</fullName>
    </submittedName>
</protein>
<dbReference type="GO" id="GO:0008381">
    <property type="term" value="F:mechanosensitive monoatomic ion channel activity"/>
    <property type="evidence" value="ECO:0007669"/>
    <property type="project" value="InterPro"/>
</dbReference>
<keyword evidence="2" id="KW-0813">Transport</keyword>
<accession>A0A6J6VXR8</accession>
<dbReference type="Gene3D" id="1.10.1200.120">
    <property type="entry name" value="Large-conductance mechanosensitive channel, MscL, domain 1"/>
    <property type="match status" value="1"/>
</dbReference>
<proteinExistence type="inferred from homology"/>
<dbReference type="PANTHER" id="PTHR30266">
    <property type="entry name" value="MECHANOSENSITIVE CHANNEL MSCL"/>
    <property type="match status" value="1"/>
</dbReference>
<keyword evidence="8" id="KW-0407">Ion channel</keyword>
<evidence type="ECO:0000313" key="11">
    <source>
        <dbReference type="EMBL" id="CAB4776179.1"/>
    </source>
</evidence>
<keyword evidence="4 9" id="KW-0812">Transmembrane</keyword>
<evidence type="ECO:0000256" key="5">
    <source>
        <dbReference type="ARBA" id="ARBA00022989"/>
    </source>
</evidence>
<dbReference type="NCBIfam" id="TIGR00220">
    <property type="entry name" value="mscL"/>
    <property type="match status" value="1"/>
</dbReference>
<dbReference type="EMBL" id="CAFBOR010000018">
    <property type="protein sequence ID" value="CAB4978815.1"/>
    <property type="molecule type" value="Genomic_DNA"/>
</dbReference>
<dbReference type="EMBL" id="CAFBLK010000078">
    <property type="protein sequence ID" value="CAB4864293.1"/>
    <property type="molecule type" value="Genomic_DNA"/>
</dbReference>
<evidence type="ECO:0000313" key="15">
    <source>
        <dbReference type="EMBL" id="CAB5007963.1"/>
    </source>
</evidence>
<evidence type="ECO:0000313" key="10">
    <source>
        <dbReference type="EMBL" id="CAB4655129.1"/>
    </source>
</evidence>
<evidence type="ECO:0000256" key="6">
    <source>
        <dbReference type="ARBA" id="ARBA00023065"/>
    </source>
</evidence>
<dbReference type="GO" id="GO:0016020">
    <property type="term" value="C:membrane"/>
    <property type="evidence" value="ECO:0007669"/>
    <property type="project" value="UniProtKB-SubCell"/>
</dbReference>
<evidence type="ECO:0000256" key="7">
    <source>
        <dbReference type="ARBA" id="ARBA00023136"/>
    </source>
</evidence>
<feature type="transmembrane region" description="Helical" evidence="9">
    <location>
        <begin position="66"/>
        <end position="90"/>
    </location>
</feature>
<dbReference type="Pfam" id="PF01741">
    <property type="entry name" value="MscL"/>
    <property type="match status" value="1"/>
</dbReference>
<comment type="subcellular location">
    <subcellularLocation>
        <location evidence="1">Membrane</location>
        <topology evidence="1">Multi-pass membrane protein</topology>
    </subcellularLocation>
</comment>
<evidence type="ECO:0000313" key="12">
    <source>
        <dbReference type="EMBL" id="CAB4795725.1"/>
    </source>
</evidence>
<dbReference type="EMBL" id="CAEZWM010000060">
    <property type="protein sequence ID" value="CAB4655129.1"/>
    <property type="molecule type" value="Genomic_DNA"/>
</dbReference>
<evidence type="ECO:0000313" key="14">
    <source>
        <dbReference type="EMBL" id="CAB4978815.1"/>
    </source>
</evidence>
<dbReference type="InterPro" id="IPR037673">
    <property type="entry name" value="MSC/AndL"/>
</dbReference>
<keyword evidence="5 9" id="KW-1133">Transmembrane helix</keyword>
<dbReference type="EMBL" id="CAFAAH010000090">
    <property type="protein sequence ID" value="CAB4795725.1"/>
    <property type="molecule type" value="Genomic_DNA"/>
</dbReference>
<name>A0A6J6VXR8_9ZZZZ</name>
<keyword evidence="6" id="KW-0406">Ion transport</keyword>
<sequence>MKNIWSDFKKFVMQGDLVTVAVAFVIGLAFKSLVESIVNDIVMPLVGAIFGKPSFDDLTLTLGSGVIRYGLFINAVLNFLIIAATLFVVVQTYEKLRGLRSSEEQAADPTELEVLTEIRDLLRQNGAEQI</sequence>
<dbReference type="PANTHER" id="PTHR30266:SF2">
    <property type="entry name" value="LARGE-CONDUCTANCE MECHANOSENSITIVE CHANNEL"/>
    <property type="match status" value="1"/>
</dbReference>
<organism evidence="11">
    <name type="scientific">freshwater metagenome</name>
    <dbReference type="NCBI Taxonomy" id="449393"/>
    <lineage>
        <taxon>unclassified sequences</taxon>
        <taxon>metagenomes</taxon>
        <taxon>ecological metagenomes</taxon>
    </lineage>
</organism>
<dbReference type="HAMAP" id="MF_00115">
    <property type="entry name" value="MscL"/>
    <property type="match status" value="1"/>
</dbReference>
<dbReference type="PRINTS" id="PR01264">
    <property type="entry name" value="MECHCHANNEL"/>
</dbReference>
<evidence type="ECO:0000256" key="3">
    <source>
        <dbReference type="ARBA" id="ARBA00022475"/>
    </source>
</evidence>
<gene>
    <name evidence="10" type="ORF">UFOPK2242_00630</name>
    <name evidence="11" type="ORF">UFOPK2925_00547</name>
    <name evidence="12" type="ORF">UFOPK2996_00774</name>
    <name evidence="13" type="ORF">UFOPK3317_00577</name>
    <name evidence="14" type="ORF">UFOPK3974_00236</name>
    <name evidence="15" type="ORF">UFOPK4071_00561</name>
</gene>